<dbReference type="SUPFAM" id="SSF53187">
    <property type="entry name" value="Zn-dependent exopeptidases"/>
    <property type="match status" value="1"/>
</dbReference>
<accession>A0A8J3TB88</accession>
<comment type="caution">
    <text evidence="4">The sequence shown here is derived from an EMBL/GenBank/DDBJ whole genome shotgun (WGS) entry which is preliminary data.</text>
</comment>
<dbReference type="InterPro" id="IPR002933">
    <property type="entry name" value="Peptidase_M20"/>
</dbReference>
<sequence>MRFTIPPSIIERLCVSTDLLQLYGQWQQRLAEELPAAIELRHRIHAEPRLSHDEWDTARLVADALGGSDAPASSGAPEIAGASRIVRIGPSTGPSIALRGELDALPIREETNAPWSSANGAMHACGHDVHLAALVAVARAAHSLSLPGALLAVLQHSEETFPSGAYELLEAGAFEGHDVRAFLGVHLQPRLAEGIVAATAGPVNASSDEFEIVVEGRGGHAGYPHLTRDPVVALANVVVALQQIVARNVDPTRAAVLTVGTLSAGSAPNVVPGRAEARGSLRALHPDDRAFLHRRLVEVSEQVAAAHGCHAEVRLTSGEPALVNDRRLAEACEPWLAKSGFVPGEAFRSCGADDFAYYGEAGPTLMLFVGTGSGADDSPGLHHPRFLPSDLAVHHVAQAMITAALAAFQDLTEGGAAIPGATPGAR</sequence>
<keyword evidence="5" id="KW-1185">Reference proteome</keyword>
<organism evidence="4 5">
    <name type="scientific">Planosporangium mesophilum</name>
    <dbReference type="NCBI Taxonomy" id="689768"/>
    <lineage>
        <taxon>Bacteria</taxon>
        <taxon>Bacillati</taxon>
        <taxon>Actinomycetota</taxon>
        <taxon>Actinomycetes</taxon>
        <taxon>Micromonosporales</taxon>
        <taxon>Micromonosporaceae</taxon>
        <taxon>Planosporangium</taxon>
    </lineage>
</organism>
<dbReference type="PIRSF" id="PIRSF005962">
    <property type="entry name" value="Pept_M20D_amidohydro"/>
    <property type="match status" value="1"/>
</dbReference>
<feature type="binding site" evidence="2">
    <location>
        <position position="382"/>
    </location>
    <ligand>
        <name>Mn(2+)</name>
        <dbReference type="ChEBI" id="CHEBI:29035"/>
        <label>2</label>
    </ligand>
</feature>
<protein>
    <submittedName>
        <fullName evidence="4">N-acyl-L-amino acid amidohydrolase</fullName>
    </submittedName>
</protein>
<feature type="binding site" evidence="2">
    <location>
        <position position="127"/>
    </location>
    <ligand>
        <name>Mn(2+)</name>
        <dbReference type="ChEBI" id="CHEBI:29035"/>
        <label>2</label>
    </ligand>
</feature>
<comment type="cofactor">
    <cofactor evidence="2">
        <name>Mn(2+)</name>
        <dbReference type="ChEBI" id="CHEBI:29035"/>
    </cofactor>
    <text evidence="2">The Mn(2+) ion enhances activity.</text>
</comment>
<feature type="binding site" evidence="2">
    <location>
        <position position="186"/>
    </location>
    <ligand>
        <name>Mn(2+)</name>
        <dbReference type="ChEBI" id="CHEBI:29035"/>
        <label>2</label>
    </ligand>
</feature>
<dbReference type="InterPro" id="IPR011650">
    <property type="entry name" value="Peptidase_M20_dimer"/>
</dbReference>
<dbReference type="PANTHER" id="PTHR11014">
    <property type="entry name" value="PEPTIDASE M20 FAMILY MEMBER"/>
    <property type="match status" value="1"/>
</dbReference>
<dbReference type="GO" id="GO:0046872">
    <property type="term" value="F:metal ion binding"/>
    <property type="evidence" value="ECO:0007669"/>
    <property type="project" value="UniProtKB-KW"/>
</dbReference>
<evidence type="ECO:0000313" key="4">
    <source>
        <dbReference type="EMBL" id="GII23438.1"/>
    </source>
</evidence>
<dbReference type="Pfam" id="PF01546">
    <property type="entry name" value="Peptidase_M20"/>
    <property type="match status" value="1"/>
</dbReference>
<dbReference type="NCBIfam" id="TIGR01891">
    <property type="entry name" value="amidohydrolases"/>
    <property type="match status" value="1"/>
</dbReference>
<dbReference type="SUPFAM" id="SSF55031">
    <property type="entry name" value="Bacterial exopeptidase dimerisation domain"/>
    <property type="match status" value="1"/>
</dbReference>
<evidence type="ECO:0000313" key="5">
    <source>
        <dbReference type="Proteomes" id="UP000599074"/>
    </source>
</evidence>
<dbReference type="GO" id="GO:0019877">
    <property type="term" value="P:diaminopimelate biosynthetic process"/>
    <property type="evidence" value="ECO:0007669"/>
    <property type="project" value="UniProtKB-ARBA"/>
</dbReference>
<dbReference type="AlphaFoldDB" id="A0A8J3TB88"/>
<name>A0A8J3TB88_9ACTN</name>
<dbReference type="PANTHER" id="PTHR11014:SF63">
    <property type="entry name" value="METALLOPEPTIDASE, PUTATIVE (AFU_ORTHOLOGUE AFUA_6G09600)-RELATED"/>
    <property type="match status" value="1"/>
</dbReference>
<dbReference type="GO" id="GO:0050118">
    <property type="term" value="F:N-acetyldiaminopimelate deacetylase activity"/>
    <property type="evidence" value="ECO:0007669"/>
    <property type="project" value="UniProtKB-ARBA"/>
</dbReference>
<dbReference type="FunFam" id="3.30.70.360:FF:000001">
    <property type="entry name" value="N-acetyldiaminopimelate deacetylase"/>
    <property type="match status" value="1"/>
</dbReference>
<dbReference type="InterPro" id="IPR036264">
    <property type="entry name" value="Bact_exopeptidase_dim_dom"/>
</dbReference>
<dbReference type="CDD" id="cd03886">
    <property type="entry name" value="M20_Acy1"/>
    <property type="match status" value="1"/>
</dbReference>
<evidence type="ECO:0000256" key="2">
    <source>
        <dbReference type="PIRSR" id="PIRSR005962-1"/>
    </source>
</evidence>
<dbReference type="InterPro" id="IPR017439">
    <property type="entry name" value="Amidohydrolase"/>
</dbReference>
<dbReference type="Gene3D" id="3.30.70.360">
    <property type="match status" value="1"/>
</dbReference>
<dbReference type="EMBL" id="BOON01000028">
    <property type="protein sequence ID" value="GII23438.1"/>
    <property type="molecule type" value="Genomic_DNA"/>
</dbReference>
<keyword evidence="2" id="KW-0464">Manganese</keyword>
<keyword evidence="1" id="KW-0378">Hydrolase</keyword>
<feature type="binding site" evidence="2">
    <location>
        <position position="125"/>
    </location>
    <ligand>
        <name>Mn(2+)</name>
        <dbReference type="ChEBI" id="CHEBI:29035"/>
        <label>2</label>
    </ligand>
</feature>
<evidence type="ECO:0000259" key="3">
    <source>
        <dbReference type="Pfam" id="PF07687"/>
    </source>
</evidence>
<keyword evidence="2" id="KW-0479">Metal-binding</keyword>
<evidence type="ECO:0000256" key="1">
    <source>
        <dbReference type="ARBA" id="ARBA00022801"/>
    </source>
</evidence>
<feature type="domain" description="Peptidase M20 dimerisation" evidence="3">
    <location>
        <begin position="209"/>
        <end position="305"/>
    </location>
</feature>
<dbReference type="Proteomes" id="UP000599074">
    <property type="component" value="Unassembled WGS sequence"/>
</dbReference>
<gene>
    <name evidence="4" type="ORF">Pme01_30350</name>
</gene>
<dbReference type="Pfam" id="PF07687">
    <property type="entry name" value="M20_dimer"/>
    <property type="match status" value="1"/>
</dbReference>
<dbReference type="Gene3D" id="3.40.630.10">
    <property type="entry name" value="Zn peptidases"/>
    <property type="match status" value="1"/>
</dbReference>
<feature type="binding site" evidence="2">
    <location>
        <position position="159"/>
    </location>
    <ligand>
        <name>Mn(2+)</name>
        <dbReference type="ChEBI" id="CHEBI:29035"/>
        <label>2</label>
    </ligand>
</feature>
<proteinExistence type="predicted"/>
<reference evidence="4" key="1">
    <citation type="submission" date="2021-01" db="EMBL/GenBank/DDBJ databases">
        <title>Whole genome shotgun sequence of Planosporangium mesophilum NBRC 109066.</title>
        <authorList>
            <person name="Komaki H."/>
            <person name="Tamura T."/>
        </authorList>
    </citation>
    <scope>NUCLEOTIDE SEQUENCE</scope>
    <source>
        <strain evidence="4">NBRC 109066</strain>
    </source>
</reference>